<dbReference type="EMBL" id="BJVJ01000088">
    <property type="protein sequence ID" value="GEL26401.1"/>
    <property type="molecule type" value="Genomic_DNA"/>
</dbReference>
<protein>
    <submittedName>
        <fullName evidence="1">Uncharacterized protein</fullName>
    </submittedName>
</protein>
<sequence length="86" mass="9338">MGTMLETAIEDLRLFVRADGGDVELVCFDPGTRTAEVRLNLDAVDCLDCIIPPPMLENLLQDRWSAGQASSTTLLIHDPRVEPAAG</sequence>
<comment type="caution">
    <text evidence="1">The sequence shown here is derived from an EMBL/GenBank/DDBJ whole genome shotgun (WGS) entry which is preliminary data.</text>
</comment>
<keyword evidence="2" id="KW-1185">Reference proteome</keyword>
<organism evidence="1 2">
    <name type="scientific">Pseudonocardia sulfidoxydans NBRC 16205</name>
    <dbReference type="NCBI Taxonomy" id="1223511"/>
    <lineage>
        <taxon>Bacteria</taxon>
        <taxon>Bacillati</taxon>
        <taxon>Actinomycetota</taxon>
        <taxon>Actinomycetes</taxon>
        <taxon>Pseudonocardiales</taxon>
        <taxon>Pseudonocardiaceae</taxon>
        <taxon>Pseudonocardia</taxon>
    </lineage>
</organism>
<dbReference type="RefSeq" id="WP_147114333.1">
    <property type="nucleotide sequence ID" value="NZ_BJVJ01000088.1"/>
</dbReference>
<evidence type="ECO:0000313" key="2">
    <source>
        <dbReference type="Proteomes" id="UP000321685"/>
    </source>
</evidence>
<accession>A0A511DNK6</accession>
<reference evidence="1 2" key="1">
    <citation type="submission" date="2019-07" db="EMBL/GenBank/DDBJ databases">
        <title>Whole genome shotgun sequence of Pseudonocardia sulfidoxydans NBRC 16205.</title>
        <authorList>
            <person name="Hosoyama A."/>
            <person name="Uohara A."/>
            <person name="Ohji S."/>
            <person name="Ichikawa N."/>
        </authorList>
    </citation>
    <scope>NUCLEOTIDE SEQUENCE [LARGE SCALE GENOMIC DNA]</scope>
    <source>
        <strain evidence="1 2">NBRC 16205</strain>
    </source>
</reference>
<evidence type="ECO:0000313" key="1">
    <source>
        <dbReference type="EMBL" id="GEL26401.1"/>
    </source>
</evidence>
<name>A0A511DNK6_9PSEU</name>
<dbReference type="AlphaFoldDB" id="A0A511DNK6"/>
<dbReference type="OrthoDB" id="9808097at2"/>
<gene>
    <name evidence="1" type="ORF">PSU4_53550</name>
</gene>
<dbReference type="Proteomes" id="UP000321685">
    <property type="component" value="Unassembled WGS sequence"/>
</dbReference>
<proteinExistence type="predicted"/>